<dbReference type="STRING" id="651182.TOL2_C38700"/>
<keyword evidence="4" id="KW-1133">Transmembrane helix</keyword>
<keyword evidence="4" id="KW-0812">Transmembrane</keyword>
<gene>
    <name evidence="6" type="ordered locus">TOL2_C38700</name>
</gene>
<dbReference type="InterPro" id="IPR004089">
    <property type="entry name" value="MCPsignal_dom"/>
</dbReference>
<dbReference type="GO" id="GO:0007165">
    <property type="term" value="P:signal transduction"/>
    <property type="evidence" value="ECO:0007669"/>
    <property type="project" value="UniProtKB-KW"/>
</dbReference>
<dbReference type="PANTHER" id="PTHR43531:SF14">
    <property type="entry name" value="METHYL-ACCEPTING CHEMOTAXIS PROTEIN I-RELATED"/>
    <property type="match status" value="1"/>
</dbReference>
<evidence type="ECO:0000313" key="7">
    <source>
        <dbReference type="Proteomes" id="UP000007347"/>
    </source>
</evidence>
<dbReference type="SUPFAM" id="SSF58104">
    <property type="entry name" value="Methyl-accepting chemotaxis protein (MCP) signaling domain"/>
    <property type="match status" value="1"/>
</dbReference>
<dbReference type="GO" id="GO:0005886">
    <property type="term" value="C:plasma membrane"/>
    <property type="evidence" value="ECO:0007669"/>
    <property type="project" value="TreeGrafter"/>
</dbReference>
<organism evidence="6 7">
    <name type="scientific">Desulfobacula toluolica (strain DSM 7467 / Tol2)</name>
    <dbReference type="NCBI Taxonomy" id="651182"/>
    <lineage>
        <taxon>Bacteria</taxon>
        <taxon>Pseudomonadati</taxon>
        <taxon>Thermodesulfobacteriota</taxon>
        <taxon>Desulfobacteria</taxon>
        <taxon>Desulfobacterales</taxon>
        <taxon>Desulfobacteraceae</taxon>
        <taxon>Desulfobacula</taxon>
    </lineage>
</organism>
<reference evidence="6 7" key="1">
    <citation type="journal article" date="2013" name="Environ. Microbiol.">
        <title>Complete genome, catabolic sub-proteomes and key-metabolites of Desulfobacula toluolica Tol2, a marine, aromatic compound-degrading, sulfate-reducing bacterium.</title>
        <authorList>
            <person name="Wohlbrand L."/>
            <person name="Jacob J.H."/>
            <person name="Kube M."/>
            <person name="Mussmann M."/>
            <person name="Jarling R."/>
            <person name="Beck A."/>
            <person name="Amann R."/>
            <person name="Wilkes H."/>
            <person name="Reinhardt R."/>
            <person name="Rabus R."/>
        </authorList>
    </citation>
    <scope>NUCLEOTIDE SEQUENCE [LARGE SCALE GENOMIC DNA]</scope>
    <source>
        <strain evidence="7">DSM 7467 / Tol2</strain>
    </source>
</reference>
<evidence type="ECO:0000256" key="1">
    <source>
        <dbReference type="ARBA" id="ARBA00022481"/>
    </source>
</evidence>
<keyword evidence="1" id="KW-0488">Methylation</keyword>
<keyword evidence="3" id="KW-0807">Transducer</keyword>
<dbReference type="SMART" id="SM00283">
    <property type="entry name" value="MA"/>
    <property type="match status" value="1"/>
</dbReference>
<proteinExistence type="inferred from homology"/>
<protein>
    <submittedName>
        <fullName evidence="6">Methyl-accepting chemotaxis sensory transducer protein</fullName>
    </submittedName>
</protein>
<dbReference type="HOGENOM" id="CLU_439878_0_0_7"/>
<dbReference type="Proteomes" id="UP000007347">
    <property type="component" value="Chromosome"/>
</dbReference>
<dbReference type="GO" id="GO:0004888">
    <property type="term" value="F:transmembrane signaling receptor activity"/>
    <property type="evidence" value="ECO:0007669"/>
    <property type="project" value="TreeGrafter"/>
</dbReference>
<accession>K0NKE3</accession>
<dbReference type="PANTHER" id="PTHR43531">
    <property type="entry name" value="PROTEIN ICFG"/>
    <property type="match status" value="1"/>
</dbReference>
<dbReference type="InterPro" id="IPR051310">
    <property type="entry name" value="MCP_chemotaxis"/>
</dbReference>
<feature type="transmembrane region" description="Helical" evidence="4">
    <location>
        <begin position="12"/>
        <end position="31"/>
    </location>
</feature>
<dbReference type="AlphaFoldDB" id="K0NKE3"/>
<comment type="similarity">
    <text evidence="2">Belongs to the methyl-accepting chemotaxis (MCP) protein family.</text>
</comment>
<sequence>MKTIKVQMLVKYSIVMILIVAAIGIIVSWQLDNSITKQAVAISNGLVNQNNATIASYGRVLDLFINDVKENVRTTTKEISNNSSVRSLVEMVLATPLSFQLAEIGKQKAIDYSVVLDIKGGCIATFPADADQGWLNNYYKESKYGPLIKELINSKDKDAVLKNGLMAKVTADFLKALNLSHKDVSGKGTIGILSADIILDDFGGPVGVCINGKLLNDFSDNPLKKLFKTIDSASAIYFEGIPLVFAGFDPSKQAAPNEASRLALDPDIQKDILSNPDGIYREVLLADKKYLTKCSVLTSFDGEKLGSVLVGVPKENVSSTIQTLIDSGLAAKRKVQTWIIGVALVGISLFILGSLQISKGIVRPILKVVDGLSDSASRLASGAIQISSDSKSLAEGSSGQASAIEETSASIEEMSVMTKQNADNAQKANLLMQEGNQVIKQANQAITNLNTSMNEISTASEKISNVIKTIDEISFQTNLLALNAAVEAARAGEAGAGFAVVADEVRSLSMRAAQAAKSTSQMIEGTVNTIGEGSAMVSQASEVFIHLTESISDVAALLNEISTASNEQASGIEQVNKAVLEMDKVTRRNADSAKESANTSSEISGHAQQMKVMVGELAALV</sequence>
<keyword evidence="7" id="KW-1185">Reference proteome</keyword>
<evidence type="ECO:0000256" key="3">
    <source>
        <dbReference type="PROSITE-ProRule" id="PRU00284"/>
    </source>
</evidence>
<evidence type="ECO:0000256" key="4">
    <source>
        <dbReference type="SAM" id="Phobius"/>
    </source>
</evidence>
<dbReference type="EMBL" id="FO203503">
    <property type="protein sequence ID" value="CCK82026.1"/>
    <property type="molecule type" value="Genomic_DNA"/>
</dbReference>
<name>K0NKE3_DESTT</name>
<dbReference type="Pfam" id="PF00015">
    <property type="entry name" value="MCPsignal"/>
    <property type="match status" value="1"/>
</dbReference>
<dbReference type="OrthoDB" id="5413149at2"/>
<evidence type="ECO:0000256" key="2">
    <source>
        <dbReference type="ARBA" id="ARBA00029447"/>
    </source>
</evidence>
<dbReference type="Gene3D" id="1.10.287.950">
    <property type="entry name" value="Methyl-accepting chemotaxis protein"/>
    <property type="match status" value="1"/>
</dbReference>
<evidence type="ECO:0000313" key="6">
    <source>
        <dbReference type="EMBL" id="CCK82026.1"/>
    </source>
</evidence>
<dbReference type="RefSeq" id="WP_014959208.1">
    <property type="nucleotide sequence ID" value="NC_018645.1"/>
</dbReference>
<keyword evidence="4" id="KW-0472">Membrane</keyword>
<feature type="domain" description="Methyl-accepting transducer" evidence="5">
    <location>
        <begin position="375"/>
        <end position="604"/>
    </location>
</feature>
<dbReference type="GO" id="GO:0006935">
    <property type="term" value="P:chemotaxis"/>
    <property type="evidence" value="ECO:0007669"/>
    <property type="project" value="TreeGrafter"/>
</dbReference>
<dbReference type="KEGG" id="dto:TOL2_C38700"/>
<evidence type="ECO:0000259" key="5">
    <source>
        <dbReference type="PROSITE" id="PS50111"/>
    </source>
</evidence>
<dbReference type="PROSITE" id="PS50111">
    <property type="entry name" value="CHEMOTAXIS_TRANSDUC_2"/>
    <property type="match status" value="1"/>
</dbReference>